<keyword evidence="5" id="KW-0378">Hydrolase</keyword>
<dbReference type="GO" id="GO:0004252">
    <property type="term" value="F:serine-type endopeptidase activity"/>
    <property type="evidence" value="ECO:0007669"/>
    <property type="project" value="InterPro"/>
</dbReference>
<evidence type="ECO:0000256" key="2">
    <source>
        <dbReference type="ARBA" id="ARBA00022525"/>
    </source>
</evidence>
<dbReference type="InterPro" id="IPR000001">
    <property type="entry name" value="Kringle"/>
</dbReference>
<comment type="similarity">
    <text evidence="8">Belongs to the peptidase S1 family. CLIP subfamily.</text>
</comment>
<feature type="disulfide bond" evidence="9">
    <location>
        <begin position="117"/>
        <end position="156"/>
    </location>
</feature>
<dbReference type="PRINTS" id="PR00722">
    <property type="entry name" value="CHYMOTRYPSIN"/>
</dbReference>
<dbReference type="PANTHER" id="PTHR24264">
    <property type="entry name" value="TRYPSIN-RELATED"/>
    <property type="match status" value="1"/>
</dbReference>
<evidence type="ECO:0000256" key="4">
    <source>
        <dbReference type="ARBA" id="ARBA00022670"/>
    </source>
</evidence>
<evidence type="ECO:0008006" key="15">
    <source>
        <dbReference type="Google" id="ProtNLM"/>
    </source>
</evidence>
<keyword evidence="11" id="KW-0732">Signal</keyword>
<evidence type="ECO:0000256" key="7">
    <source>
        <dbReference type="ARBA" id="ARBA00023157"/>
    </source>
</evidence>
<dbReference type="CDD" id="cd00190">
    <property type="entry name" value="Tryp_SPc"/>
    <property type="match status" value="1"/>
</dbReference>
<dbReference type="AlphaFoldDB" id="E4YJ44"/>
<dbReference type="SMART" id="SM00020">
    <property type="entry name" value="Tryp_SPc"/>
    <property type="match status" value="1"/>
</dbReference>
<feature type="signal peptide" evidence="11">
    <location>
        <begin position="1"/>
        <end position="16"/>
    </location>
</feature>
<dbReference type="InterPro" id="IPR013806">
    <property type="entry name" value="Kringle-like"/>
</dbReference>
<sequence>MKLSTILVIFSSSAESYSYWNSRNSPDCTKSNTGKSCLAWDSGRNNPIKCDGRTAPGGCANPDNDPRGPWCYTGYGTRNHFEYCDPQCSEHNVCATSGGRDPPPVDKCNRTNGGKQCRNWSESVHLSRNRKTKLWMKNQNNSNCANPDNDSRGNWCFIDAPRGAKNYDYCPQNCMTKPEPPTLPPTRPPTRPPPVPAGSSCVPKNEELIQFRDPETGRPRRPTTWDIADEIPYGSLGKIPSILDGKKALNGLIPWQVQLIGPYLCGGTITSPRIVITANHCVAQASNPRQWSVQAGHIEIGNAWGVPDGAQRKRVIKIMEHENYNPRNNNNDISIMVTDSAFEFNDYVKPACLPPRNFKPVGGDCIISGFGHTSQGGRASKDLLWTLIPLMDRQTCSSKLGMRLTDNMICGGGAGPDTCQGDSGGPLVCAYRHPSGEKQYVLVGVTSWGVGCGQTPGVYCEVSDHLDWINQISSQYN</sequence>
<keyword evidence="4" id="KW-0645">Protease</keyword>
<dbReference type="PROSITE" id="PS50240">
    <property type="entry name" value="TRYPSIN_DOM"/>
    <property type="match status" value="1"/>
</dbReference>
<evidence type="ECO:0000256" key="5">
    <source>
        <dbReference type="ARBA" id="ARBA00022801"/>
    </source>
</evidence>
<dbReference type="InterPro" id="IPR001314">
    <property type="entry name" value="Peptidase_S1A"/>
</dbReference>
<evidence type="ECO:0000259" key="12">
    <source>
        <dbReference type="PROSITE" id="PS50070"/>
    </source>
</evidence>
<evidence type="ECO:0000256" key="8">
    <source>
        <dbReference type="ARBA" id="ARBA00024195"/>
    </source>
</evidence>
<reference evidence="14" key="1">
    <citation type="journal article" date="2010" name="Science">
        <title>Plasticity of animal genome architecture unmasked by rapid evolution of a pelagic tunicate.</title>
        <authorList>
            <person name="Denoeud F."/>
            <person name="Henriet S."/>
            <person name="Mungpakdee S."/>
            <person name="Aury J.M."/>
            <person name="Da Silva C."/>
            <person name="Brinkmann H."/>
            <person name="Mikhaleva J."/>
            <person name="Olsen L.C."/>
            <person name="Jubin C."/>
            <person name="Canestro C."/>
            <person name="Bouquet J.M."/>
            <person name="Danks G."/>
            <person name="Poulain J."/>
            <person name="Campsteijn C."/>
            <person name="Adamski M."/>
            <person name="Cross I."/>
            <person name="Yadetie F."/>
            <person name="Muffato M."/>
            <person name="Louis A."/>
            <person name="Butcher S."/>
            <person name="Tsagkogeorga G."/>
            <person name="Konrad A."/>
            <person name="Singh S."/>
            <person name="Jensen M.F."/>
            <person name="Cong E.H."/>
            <person name="Eikeseth-Otteraa H."/>
            <person name="Noel B."/>
            <person name="Anthouard V."/>
            <person name="Porcel B.M."/>
            <person name="Kachouri-Lafond R."/>
            <person name="Nishino A."/>
            <person name="Ugolini M."/>
            <person name="Chourrout P."/>
            <person name="Nishida H."/>
            <person name="Aasland R."/>
            <person name="Huzurbazar S."/>
            <person name="Westhof E."/>
            <person name="Delsuc F."/>
            <person name="Lehrach H."/>
            <person name="Reinhardt R."/>
            <person name="Weissenbach J."/>
            <person name="Roy S.W."/>
            <person name="Artiguenave F."/>
            <person name="Postlethwait J.H."/>
            <person name="Manak J.R."/>
            <person name="Thompson E.M."/>
            <person name="Jaillon O."/>
            <person name="Du Pasquier L."/>
            <person name="Boudinot P."/>
            <person name="Liberles D.A."/>
            <person name="Volff J.N."/>
            <person name="Philippe H."/>
            <person name="Lenhard B."/>
            <person name="Roest Crollius H."/>
            <person name="Wincker P."/>
            <person name="Chourrout D."/>
        </authorList>
    </citation>
    <scope>NUCLEOTIDE SEQUENCE [LARGE SCALE GENOMIC DNA]</scope>
</reference>
<comment type="subcellular location">
    <subcellularLocation>
        <location evidence="1">Secreted</location>
    </subcellularLocation>
</comment>
<evidence type="ECO:0000256" key="9">
    <source>
        <dbReference type="PROSITE-ProRule" id="PRU00121"/>
    </source>
</evidence>
<evidence type="ECO:0000256" key="3">
    <source>
        <dbReference type="ARBA" id="ARBA00022572"/>
    </source>
</evidence>
<dbReference type="InterPro" id="IPR009003">
    <property type="entry name" value="Peptidase_S1_PA"/>
</dbReference>
<comment type="caution">
    <text evidence="9">Lacks conserved residue(s) required for the propagation of feature annotation.</text>
</comment>
<dbReference type="FunFam" id="2.40.10.10:FF:000068">
    <property type="entry name" value="transmembrane protease serine 2"/>
    <property type="match status" value="1"/>
</dbReference>
<feature type="domain" description="Peptidase S1" evidence="13">
    <location>
        <begin position="242"/>
        <end position="474"/>
    </location>
</feature>
<keyword evidence="7 9" id="KW-1015">Disulfide bond</keyword>
<dbReference type="PROSITE" id="PS50070">
    <property type="entry name" value="KRINGLE_2"/>
    <property type="match status" value="2"/>
</dbReference>
<evidence type="ECO:0000256" key="6">
    <source>
        <dbReference type="ARBA" id="ARBA00022825"/>
    </source>
</evidence>
<dbReference type="Proteomes" id="UP000011014">
    <property type="component" value="Unassembled WGS sequence"/>
</dbReference>
<dbReference type="InterPro" id="IPR001254">
    <property type="entry name" value="Trypsin_dom"/>
</dbReference>
<dbReference type="InterPro" id="IPR033116">
    <property type="entry name" value="TRYPSIN_SER"/>
</dbReference>
<organism evidence="14">
    <name type="scientific">Oikopleura dioica</name>
    <name type="common">Tunicate</name>
    <dbReference type="NCBI Taxonomy" id="34765"/>
    <lineage>
        <taxon>Eukaryota</taxon>
        <taxon>Metazoa</taxon>
        <taxon>Chordata</taxon>
        <taxon>Tunicata</taxon>
        <taxon>Appendicularia</taxon>
        <taxon>Copelata</taxon>
        <taxon>Oikopleuridae</taxon>
        <taxon>Oikopleura</taxon>
    </lineage>
</organism>
<feature type="region of interest" description="Disordered" evidence="10">
    <location>
        <begin position="178"/>
        <end position="206"/>
    </location>
</feature>
<dbReference type="InterPro" id="IPR043504">
    <property type="entry name" value="Peptidase_S1_PA_chymotrypsin"/>
</dbReference>
<dbReference type="InterPro" id="IPR050127">
    <property type="entry name" value="Serine_Proteases_S1"/>
</dbReference>
<protein>
    <recommendedName>
        <fullName evidence="15">Plasminogen</fullName>
    </recommendedName>
</protein>
<evidence type="ECO:0000256" key="10">
    <source>
        <dbReference type="SAM" id="MobiDB-lite"/>
    </source>
</evidence>
<evidence type="ECO:0000313" key="14">
    <source>
        <dbReference type="EMBL" id="CBY35505.1"/>
    </source>
</evidence>
<dbReference type="FunFam" id="2.40.10.10:FF:000002">
    <property type="entry name" value="Transmembrane protease serine"/>
    <property type="match status" value="1"/>
</dbReference>
<keyword evidence="3 9" id="KW-0420">Kringle</keyword>
<accession>E4YJ44</accession>
<keyword evidence="6" id="KW-0720">Serine protease</keyword>
<dbReference type="EMBL" id="FN654637">
    <property type="protein sequence ID" value="CBY35505.1"/>
    <property type="molecule type" value="Genomic_DNA"/>
</dbReference>
<keyword evidence="2" id="KW-0964">Secreted</keyword>
<gene>
    <name evidence="14" type="ORF">GSOID_T00027320001</name>
</gene>
<dbReference type="InterPro" id="IPR038178">
    <property type="entry name" value="Kringle_sf"/>
</dbReference>
<dbReference type="GO" id="GO:0006508">
    <property type="term" value="P:proteolysis"/>
    <property type="evidence" value="ECO:0007669"/>
    <property type="project" value="UniProtKB-KW"/>
</dbReference>
<dbReference type="Gene3D" id="2.40.20.10">
    <property type="entry name" value="Plasminogen Kringle 4"/>
    <property type="match status" value="2"/>
</dbReference>
<evidence type="ECO:0000256" key="1">
    <source>
        <dbReference type="ARBA" id="ARBA00004613"/>
    </source>
</evidence>
<evidence type="ECO:0000259" key="13">
    <source>
        <dbReference type="PROSITE" id="PS50240"/>
    </source>
</evidence>
<name>E4YJ44_OIKDI</name>
<dbReference type="MEROPS" id="S01.247"/>
<feature type="compositionally biased region" description="Pro residues" evidence="10">
    <location>
        <begin position="178"/>
        <end position="196"/>
    </location>
</feature>
<proteinExistence type="inferred from homology"/>
<dbReference type="SUPFAM" id="SSF50494">
    <property type="entry name" value="Trypsin-like serine proteases"/>
    <property type="match status" value="1"/>
</dbReference>
<dbReference type="SMART" id="SM00130">
    <property type="entry name" value="KR"/>
    <property type="match status" value="2"/>
</dbReference>
<dbReference type="Pfam" id="PF00089">
    <property type="entry name" value="Trypsin"/>
    <property type="match status" value="1"/>
</dbReference>
<evidence type="ECO:0000256" key="11">
    <source>
        <dbReference type="SAM" id="SignalP"/>
    </source>
</evidence>
<dbReference type="PROSITE" id="PS00135">
    <property type="entry name" value="TRYPSIN_SER"/>
    <property type="match status" value="1"/>
</dbReference>
<dbReference type="PANTHER" id="PTHR24264:SF83">
    <property type="entry name" value="COMPLEMENT FACTOR I"/>
    <property type="match status" value="1"/>
</dbReference>
<feature type="chain" id="PRO_5003192285" description="Plasminogen" evidence="11">
    <location>
        <begin position="17"/>
        <end position="477"/>
    </location>
</feature>
<feature type="domain" description="Kringle" evidence="12">
    <location>
        <begin position="109"/>
        <end position="174"/>
    </location>
</feature>
<feature type="domain" description="Kringle" evidence="12">
    <location>
        <begin position="29"/>
        <end position="94"/>
    </location>
</feature>
<dbReference type="GO" id="GO:0005615">
    <property type="term" value="C:extracellular space"/>
    <property type="evidence" value="ECO:0007669"/>
    <property type="project" value="TreeGrafter"/>
</dbReference>
<dbReference type="Gene3D" id="2.40.10.10">
    <property type="entry name" value="Trypsin-like serine proteases"/>
    <property type="match status" value="1"/>
</dbReference>
<dbReference type="SUPFAM" id="SSF57440">
    <property type="entry name" value="Kringle-like"/>
    <property type="match status" value="2"/>
</dbReference>